<dbReference type="SUPFAM" id="SSF56672">
    <property type="entry name" value="DNA/RNA polymerases"/>
    <property type="match status" value="1"/>
</dbReference>
<evidence type="ECO:0000259" key="1">
    <source>
        <dbReference type="PROSITE" id="PS50994"/>
    </source>
</evidence>
<protein>
    <submittedName>
        <fullName evidence="2">Putative GAG-POL-orf2 protein</fullName>
    </submittedName>
</protein>
<dbReference type="PROSITE" id="PS50994">
    <property type="entry name" value="INTEGRASE"/>
    <property type="match status" value="1"/>
</dbReference>
<dbReference type="PANTHER" id="PTHR48475">
    <property type="entry name" value="RIBONUCLEASE H"/>
    <property type="match status" value="1"/>
</dbReference>
<reference evidence="2" key="4">
    <citation type="journal article" date="2004" name="Genome Res.">
        <title>Gene loss and movement in the maize genome.</title>
        <authorList>
            <person name="Lai J."/>
            <person name="Ma J."/>
            <person name="Swigonova Z."/>
            <person name="Ramakrishna W."/>
            <person name="Linton E."/>
            <person name="Llaca V."/>
            <person name="Tanyolac B."/>
            <person name="Park Y.J."/>
            <person name="Jeong O.Y."/>
            <person name="Bennetzen J.L."/>
            <person name="Messing J."/>
        </authorList>
    </citation>
    <scope>NUCLEOTIDE SEQUENCE</scope>
</reference>
<dbReference type="InterPro" id="IPR000477">
    <property type="entry name" value="RT_dom"/>
</dbReference>
<dbReference type="AlphaFoldDB" id="Q8SAB1"/>
<dbReference type="EMBL" id="AF466204">
    <property type="protein sequence ID" value="AAL75988.1"/>
    <property type="molecule type" value="Genomic_DNA"/>
</dbReference>
<dbReference type="Pfam" id="PF13456">
    <property type="entry name" value="RVT_3"/>
    <property type="match status" value="1"/>
</dbReference>
<dbReference type="CDD" id="cd01647">
    <property type="entry name" value="RT_LTR"/>
    <property type="match status" value="1"/>
</dbReference>
<dbReference type="InterPro" id="IPR002156">
    <property type="entry name" value="RNaseH_domain"/>
</dbReference>
<dbReference type="PANTHER" id="PTHR48475:SF1">
    <property type="entry name" value="RNASE H TYPE-1 DOMAIN-CONTAINING PROTEIN"/>
    <property type="match status" value="1"/>
</dbReference>
<dbReference type="GO" id="GO:0003676">
    <property type="term" value="F:nucleic acid binding"/>
    <property type="evidence" value="ECO:0007669"/>
    <property type="project" value="InterPro"/>
</dbReference>
<proteinExistence type="predicted"/>
<dbReference type="InterPro" id="IPR043128">
    <property type="entry name" value="Rev_trsase/Diguanyl_cyclase"/>
</dbReference>
<dbReference type="Gene3D" id="3.30.70.270">
    <property type="match status" value="2"/>
</dbReference>
<dbReference type="GO" id="GO:0004523">
    <property type="term" value="F:RNA-DNA hybrid ribonuclease activity"/>
    <property type="evidence" value="ECO:0007669"/>
    <property type="project" value="InterPro"/>
</dbReference>
<reference evidence="2" key="3">
    <citation type="journal article" date="2004" name="Genome Res.">
        <title>Close split of sorghum and maize genome progenitors.</title>
        <authorList>
            <person name="Swigonova Z."/>
            <person name="Lai J."/>
            <person name="Ma J."/>
            <person name="Ramakrishna W."/>
            <person name="Llaca V."/>
            <person name="Bennetzen J.L."/>
            <person name="Messing J."/>
        </authorList>
    </citation>
    <scope>NUCLEOTIDE SEQUENCE</scope>
</reference>
<dbReference type="InterPro" id="IPR043502">
    <property type="entry name" value="DNA/RNA_pol_sf"/>
</dbReference>
<dbReference type="CDD" id="cd09279">
    <property type="entry name" value="RNase_HI_like"/>
    <property type="match status" value="1"/>
</dbReference>
<accession>Q8SAB1</accession>
<gene>
    <name evidence="2" type="primary">SB45I19.5</name>
</gene>
<dbReference type="Gene3D" id="3.30.420.10">
    <property type="entry name" value="Ribonuclease H-like superfamily/Ribonuclease H"/>
    <property type="match status" value="2"/>
</dbReference>
<dbReference type="InterPro" id="IPR036397">
    <property type="entry name" value="RNaseH_sf"/>
</dbReference>
<dbReference type="SUPFAM" id="SSF53098">
    <property type="entry name" value="Ribonuclease H-like"/>
    <property type="match status" value="2"/>
</dbReference>
<dbReference type="InterPro" id="IPR001584">
    <property type="entry name" value="Integrase_cat-core"/>
</dbReference>
<evidence type="ECO:0000313" key="2">
    <source>
        <dbReference type="EMBL" id="AAL75988.1"/>
    </source>
</evidence>
<dbReference type="Pfam" id="PF00665">
    <property type="entry name" value="rve"/>
    <property type="match status" value="1"/>
</dbReference>
<organism evidence="2">
    <name type="scientific">Sorghum bicolor</name>
    <name type="common">Sorghum</name>
    <name type="synonym">Sorghum vulgare</name>
    <dbReference type="NCBI Taxonomy" id="4558"/>
    <lineage>
        <taxon>Eukaryota</taxon>
        <taxon>Viridiplantae</taxon>
        <taxon>Streptophyta</taxon>
        <taxon>Embryophyta</taxon>
        <taxon>Tracheophyta</taxon>
        <taxon>Spermatophyta</taxon>
        <taxon>Magnoliopsida</taxon>
        <taxon>Liliopsida</taxon>
        <taxon>Poales</taxon>
        <taxon>Poaceae</taxon>
        <taxon>PACMAD clade</taxon>
        <taxon>Panicoideae</taxon>
        <taxon>Andropogonodae</taxon>
        <taxon>Andropogoneae</taxon>
        <taxon>Sorghinae</taxon>
        <taxon>Sorghum</taxon>
    </lineage>
</organism>
<sequence length="756" mass="85522">MSFGLKNAGATYQRAIQQCLHDEIRDDLVEAYVDDVVVKTRDASTLIDNLDRTFKALNRYKWKLNPKKCIFGVPSGLLLGNVVSRDGIRPNPSKVKVVLDMRPPKNVKDIQKLTECMAALSRFISRLGEKCLPFFKLLKASEKFSWTEEADAAFTQLKTFLTSPPVLKAPQPNEDLLLYIAATDRVVSTAIVVERDEPGHVYKVQRPVYFISEVLNESKARYPQIQKLIYAILITSRKLKHYFDGHRVLSRTTVKSQALVDFIAEWTDLNEPPVPDVSDHWSMFFDGSLNINGAGAGILFVSPNKDKLRYILRILFPASNNVAEYEACLHGIRLAVELGIKRLYVYGDFALVINQLNKEWDATHEKMDLYCNEIRKWETNFYGIEYIHVVRDKNQAADALSKLGSSRAQIPRGVFVQDIHEPSVGSGLVEKQPTETMLIDDATPATSGRDWRTPFIRYISDGSGFQDKTENERLIRRSKNYIVVDGKLMRKNVSSEVLLKCISQDDGIKLLEDIHAGSCGNHAASRTLVGKAFRVGFIGQPRSTMQKNWSDIIQTIPSSWPFACWGLDMIGPFKPAPDNFKFVFVLIDKFSKWIEYMPLVKATSEKAVEFLNQIIHRFGIPHSIITDLGTQFTGTTFWDFCDDRGIVIKYVSVAHPRANGQVERVNGMIIDALKKRLYTENDRAPGRWMKKLPAVVWGLRTQTSRNTEVSPYFMVYGTEAVLPSDITFGSPELKTSTSKQPTTPGISKSIAWRKSV</sequence>
<reference evidence="2" key="1">
    <citation type="submission" date="2002-01" db="EMBL/GenBank/DDBJ databases">
        <authorList>
            <person name="Ramakrishna W."/>
            <person name="Emberton J."/>
            <person name="SanMiguel P."/>
            <person name="Bennetzen J."/>
        </authorList>
    </citation>
    <scope>NUCLEOTIDE SEQUENCE</scope>
</reference>
<dbReference type="GO" id="GO:0015074">
    <property type="term" value="P:DNA integration"/>
    <property type="evidence" value="ECO:0007669"/>
    <property type="project" value="InterPro"/>
</dbReference>
<name>Q8SAB1_SORBI</name>
<dbReference type="InterPro" id="IPR012337">
    <property type="entry name" value="RNaseH-like_sf"/>
</dbReference>
<dbReference type="Pfam" id="PF00078">
    <property type="entry name" value="RVT_1"/>
    <property type="match status" value="1"/>
</dbReference>
<dbReference type="Pfam" id="PF17919">
    <property type="entry name" value="RT_RNaseH_2"/>
    <property type="match status" value="1"/>
</dbReference>
<dbReference type="InterPro" id="IPR041577">
    <property type="entry name" value="RT_RNaseH_2"/>
</dbReference>
<reference evidence="2" key="2">
    <citation type="submission" date="2002-01" db="EMBL/GenBank/DDBJ databases">
        <authorList>
            <person name="Doebley J."/>
        </authorList>
    </citation>
    <scope>NUCLEOTIDE SEQUENCE</scope>
</reference>
<feature type="domain" description="Integrase catalytic" evidence="1">
    <location>
        <begin position="557"/>
        <end position="719"/>
    </location>
</feature>